<dbReference type="EMBL" id="FZNS01000015">
    <property type="protein sequence ID" value="SNR98440.1"/>
    <property type="molecule type" value="Genomic_DNA"/>
</dbReference>
<accession>A0A239ASC1</accession>
<dbReference type="RefSeq" id="WP_089334167.1">
    <property type="nucleotide sequence ID" value="NZ_FZNS01000015.1"/>
</dbReference>
<protein>
    <submittedName>
        <fullName evidence="1">Uncharacterized protein</fullName>
    </submittedName>
</protein>
<dbReference type="Proteomes" id="UP000198310">
    <property type="component" value="Unassembled WGS sequence"/>
</dbReference>
<reference evidence="2" key="1">
    <citation type="submission" date="2017-06" db="EMBL/GenBank/DDBJ databases">
        <authorList>
            <person name="Varghese N."/>
            <person name="Submissions S."/>
        </authorList>
    </citation>
    <scope>NUCLEOTIDE SEQUENCE [LARGE SCALE GENOMIC DNA]</scope>
    <source>
        <strain evidence="2">DSM 28041</strain>
    </source>
</reference>
<sequence length="97" mass="11547">MAFDKEGFREWLSTFSYKSAPEQYPYYLQILEDQYQWDTDSLSLEEFAVADARLSQEIDSRKQAGVYDKKDTNNLASYLSAFRSYREYLLQRDKQNA</sequence>
<proteinExistence type="predicted"/>
<organism evidence="1 2">
    <name type="scientific">Hymenobacter mucosus</name>
    <dbReference type="NCBI Taxonomy" id="1411120"/>
    <lineage>
        <taxon>Bacteria</taxon>
        <taxon>Pseudomonadati</taxon>
        <taxon>Bacteroidota</taxon>
        <taxon>Cytophagia</taxon>
        <taxon>Cytophagales</taxon>
        <taxon>Hymenobacteraceae</taxon>
        <taxon>Hymenobacter</taxon>
    </lineage>
</organism>
<evidence type="ECO:0000313" key="1">
    <source>
        <dbReference type="EMBL" id="SNR98440.1"/>
    </source>
</evidence>
<gene>
    <name evidence="1" type="ORF">SAMN06269173_11510</name>
</gene>
<keyword evidence="2" id="KW-1185">Reference proteome</keyword>
<dbReference type="AlphaFoldDB" id="A0A239ASC1"/>
<name>A0A239ASC1_9BACT</name>
<evidence type="ECO:0000313" key="2">
    <source>
        <dbReference type="Proteomes" id="UP000198310"/>
    </source>
</evidence>